<dbReference type="PANTHER" id="PTHR34660:SF21">
    <property type="entry name" value="MYB-LIKE PROTEIN X ISOFORM X2"/>
    <property type="match status" value="1"/>
</dbReference>
<accession>A0ABQ8II90</accession>
<evidence type="ECO:0000313" key="3">
    <source>
        <dbReference type="Proteomes" id="UP000827721"/>
    </source>
</evidence>
<evidence type="ECO:0000256" key="1">
    <source>
        <dbReference type="SAM" id="MobiDB-lite"/>
    </source>
</evidence>
<sequence>MWHALRVRSVSLASTRIGTCTVVRLGTRPTTTGHGISVGLVANAERIRLFFEPLHLIFCLGGDFGRSWTDFKLEMSARTWCMDRSIVSGSRAMSRCFPFPPPGYEKKARIEDKDLLTKEKHKEKKHKKDKKDKEKREGKEKRDKDKERSKEKHRDKNDQKEKLKDKKCRDKDKEKNCTSDAKKIEGQPECYNGEKLGSNCLQNKEIKASKFVQDLARRIKDEGGATGSQIAQKIIVTDQRGGKLPGRLVECSTDSQLEEKEKAKNKKVNGQRNYVEARGLPNAIVQGFSGNAKPPDAIKTNSNGSAGEGSLGKRKELEINGNLHVLKPPILGDTGDNGIRPNKLPRPVSSSHPVMENGRKPAMHFASEQGAANNHKVDMKEHKINGLVEDPQPTLCSTKPLSTIVQVSENGEASLKQPHPDSKYLNQILSLPKVADWSDLDDQEWLFSGNSLQSKKPKVGSPGVDGKQQVWAEPLRIETADLIALPFVIPY</sequence>
<feature type="region of interest" description="Disordered" evidence="1">
    <location>
        <begin position="328"/>
        <end position="354"/>
    </location>
</feature>
<proteinExistence type="predicted"/>
<feature type="region of interest" description="Disordered" evidence="1">
    <location>
        <begin position="289"/>
        <end position="314"/>
    </location>
</feature>
<reference evidence="2 3" key="1">
    <citation type="submission" date="2021-02" db="EMBL/GenBank/DDBJ databases">
        <title>Plant Genome Project.</title>
        <authorList>
            <person name="Zhang R.-G."/>
        </authorList>
    </citation>
    <scope>NUCLEOTIDE SEQUENCE [LARGE SCALE GENOMIC DNA]</scope>
    <source>
        <tissue evidence="2">Leaves</tissue>
    </source>
</reference>
<dbReference type="EMBL" id="JAFEMO010000001">
    <property type="protein sequence ID" value="KAH7576392.1"/>
    <property type="molecule type" value="Genomic_DNA"/>
</dbReference>
<feature type="compositionally biased region" description="Basic and acidic residues" evidence="1">
    <location>
        <begin position="131"/>
        <end position="178"/>
    </location>
</feature>
<feature type="compositionally biased region" description="Basic residues" evidence="1">
    <location>
        <begin position="121"/>
        <end position="130"/>
    </location>
</feature>
<name>A0ABQ8II90_9ROSI</name>
<evidence type="ECO:0000313" key="2">
    <source>
        <dbReference type="EMBL" id="KAH7576392.1"/>
    </source>
</evidence>
<dbReference type="PANTHER" id="PTHR34660">
    <property type="entry name" value="MYB-LIKE PROTEIN X"/>
    <property type="match status" value="1"/>
</dbReference>
<gene>
    <name evidence="2" type="ORF">JRO89_XS01G0052100</name>
</gene>
<organism evidence="2 3">
    <name type="scientific">Xanthoceras sorbifolium</name>
    <dbReference type="NCBI Taxonomy" id="99658"/>
    <lineage>
        <taxon>Eukaryota</taxon>
        <taxon>Viridiplantae</taxon>
        <taxon>Streptophyta</taxon>
        <taxon>Embryophyta</taxon>
        <taxon>Tracheophyta</taxon>
        <taxon>Spermatophyta</taxon>
        <taxon>Magnoliopsida</taxon>
        <taxon>eudicotyledons</taxon>
        <taxon>Gunneridae</taxon>
        <taxon>Pentapetalae</taxon>
        <taxon>rosids</taxon>
        <taxon>malvids</taxon>
        <taxon>Sapindales</taxon>
        <taxon>Sapindaceae</taxon>
        <taxon>Xanthoceroideae</taxon>
        <taxon>Xanthoceras</taxon>
    </lineage>
</organism>
<dbReference type="Proteomes" id="UP000827721">
    <property type="component" value="Unassembled WGS sequence"/>
</dbReference>
<feature type="compositionally biased region" description="Basic and acidic residues" evidence="1">
    <location>
        <begin position="108"/>
        <end position="120"/>
    </location>
</feature>
<protein>
    <submittedName>
        <fullName evidence="2">Uncharacterized protein</fullName>
    </submittedName>
</protein>
<feature type="region of interest" description="Disordered" evidence="1">
    <location>
        <begin position="108"/>
        <end position="178"/>
    </location>
</feature>
<keyword evidence="3" id="KW-1185">Reference proteome</keyword>
<comment type="caution">
    <text evidence="2">The sequence shown here is derived from an EMBL/GenBank/DDBJ whole genome shotgun (WGS) entry which is preliminary data.</text>
</comment>